<evidence type="ECO:0000259" key="10">
    <source>
        <dbReference type="PROSITE" id="PS50262"/>
    </source>
</evidence>
<accession>A0A131ZWY0</accession>
<dbReference type="VEuPathDB" id="VectorBase:SSCA007798"/>
<evidence type="ECO:0000256" key="7">
    <source>
        <dbReference type="ARBA" id="ARBA00023136"/>
    </source>
</evidence>
<dbReference type="PROSITE" id="PS50262">
    <property type="entry name" value="G_PROTEIN_RECEP_F1_2"/>
    <property type="match status" value="1"/>
</dbReference>
<evidence type="ECO:0000256" key="3">
    <source>
        <dbReference type="ARBA" id="ARBA00022475"/>
    </source>
</evidence>
<evidence type="ECO:0000256" key="9">
    <source>
        <dbReference type="ARBA" id="ARBA00023224"/>
    </source>
</evidence>
<proteinExistence type="inferred from homology"/>
<evidence type="ECO:0000256" key="5">
    <source>
        <dbReference type="ARBA" id="ARBA00022989"/>
    </source>
</evidence>
<keyword evidence="4" id="KW-0812">Transmembrane</keyword>
<evidence type="ECO:0000313" key="12">
    <source>
        <dbReference type="Proteomes" id="UP000616769"/>
    </source>
</evidence>
<dbReference type="InterPro" id="IPR000276">
    <property type="entry name" value="GPCR_Rhodpsn"/>
</dbReference>
<dbReference type="Gene3D" id="1.20.1070.10">
    <property type="entry name" value="Rhodopsin 7-helix transmembrane proteins"/>
    <property type="match status" value="1"/>
</dbReference>
<keyword evidence="9" id="KW-0807">Transducer</keyword>
<keyword evidence="7" id="KW-0472">Membrane</keyword>
<dbReference type="PANTHER" id="PTHR24248">
    <property type="entry name" value="ADRENERGIC RECEPTOR-RELATED G-PROTEIN COUPLED RECEPTOR"/>
    <property type="match status" value="1"/>
</dbReference>
<keyword evidence="3" id="KW-1003">Cell membrane</keyword>
<dbReference type="EMBL" id="JXLN01002938">
    <property type="protein sequence ID" value="KPM02795.1"/>
    <property type="molecule type" value="Genomic_DNA"/>
</dbReference>
<evidence type="ECO:0000256" key="4">
    <source>
        <dbReference type="ARBA" id="ARBA00022692"/>
    </source>
</evidence>
<dbReference type="SUPFAM" id="SSF81321">
    <property type="entry name" value="Family A G protein-coupled receptor-like"/>
    <property type="match status" value="1"/>
</dbReference>
<protein>
    <submittedName>
        <fullName evidence="11">Serotonin receptor-like protein 1</fullName>
    </submittedName>
</protein>
<dbReference type="GO" id="GO:0005886">
    <property type="term" value="C:plasma membrane"/>
    <property type="evidence" value="ECO:0007669"/>
    <property type="project" value="UniProtKB-SubCell"/>
</dbReference>
<comment type="caution">
    <text evidence="11">The sequence shown here is derived from an EMBL/GenBank/DDBJ whole genome shotgun (WGS) entry which is preliminary data.</text>
</comment>
<evidence type="ECO:0000256" key="2">
    <source>
        <dbReference type="ARBA" id="ARBA00010663"/>
    </source>
</evidence>
<dbReference type="Proteomes" id="UP000616769">
    <property type="component" value="Unassembled WGS sequence"/>
</dbReference>
<organism evidence="11 12">
    <name type="scientific">Sarcoptes scabiei</name>
    <name type="common">Itch mite</name>
    <name type="synonym">Acarus scabiei</name>
    <dbReference type="NCBI Taxonomy" id="52283"/>
    <lineage>
        <taxon>Eukaryota</taxon>
        <taxon>Metazoa</taxon>
        <taxon>Ecdysozoa</taxon>
        <taxon>Arthropoda</taxon>
        <taxon>Chelicerata</taxon>
        <taxon>Arachnida</taxon>
        <taxon>Acari</taxon>
        <taxon>Acariformes</taxon>
        <taxon>Sarcoptiformes</taxon>
        <taxon>Astigmata</taxon>
        <taxon>Psoroptidia</taxon>
        <taxon>Sarcoptoidea</taxon>
        <taxon>Sarcoptidae</taxon>
        <taxon>Sarcoptinae</taxon>
        <taxon>Sarcoptes</taxon>
    </lineage>
</organism>
<sequence length="104" mass="12152">MDSIQIHRSTLLLILHLLAIALDRYWAVTYVDYIHRRTSQRIFLMIFTVWTMAAIVSIGPLVGWKDADFNIRVEQEKRCLISQDIGYQIFATICTFYGPLVFIL</sequence>
<evidence type="ECO:0000256" key="8">
    <source>
        <dbReference type="ARBA" id="ARBA00023170"/>
    </source>
</evidence>
<comment type="similarity">
    <text evidence="2">Belongs to the G-protein coupled receptor 1 family.</text>
</comment>
<dbReference type="OrthoDB" id="10034726at2759"/>
<dbReference type="PRINTS" id="PR00237">
    <property type="entry name" value="GPCRRHODOPSN"/>
</dbReference>
<dbReference type="Pfam" id="PF00001">
    <property type="entry name" value="7tm_1"/>
    <property type="match status" value="1"/>
</dbReference>
<dbReference type="GO" id="GO:0004930">
    <property type="term" value="F:G protein-coupled receptor activity"/>
    <property type="evidence" value="ECO:0007669"/>
    <property type="project" value="UniProtKB-KW"/>
</dbReference>
<dbReference type="AlphaFoldDB" id="A0A131ZWY0"/>
<comment type="subcellular location">
    <subcellularLocation>
        <location evidence="1">Cell membrane</location>
        <topology evidence="1">Multi-pass membrane protein</topology>
    </subcellularLocation>
</comment>
<keyword evidence="8 11" id="KW-0675">Receptor</keyword>
<keyword evidence="6" id="KW-0297">G-protein coupled receptor</keyword>
<keyword evidence="5" id="KW-1133">Transmembrane helix</keyword>
<feature type="non-terminal residue" evidence="11">
    <location>
        <position position="104"/>
    </location>
</feature>
<evidence type="ECO:0000256" key="1">
    <source>
        <dbReference type="ARBA" id="ARBA00004651"/>
    </source>
</evidence>
<name>A0A131ZWY0_SARSC</name>
<gene>
    <name evidence="11" type="ORF">QR98_0012150</name>
</gene>
<reference evidence="11 12" key="1">
    <citation type="journal article" date="2015" name="Parasit. Vectors">
        <title>Draft genome of the scabies mite.</title>
        <authorList>
            <person name="Rider S.D.Jr."/>
            <person name="Morgan M.S."/>
            <person name="Arlian L.G."/>
        </authorList>
    </citation>
    <scope>NUCLEOTIDE SEQUENCE [LARGE SCALE GENOMIC DNA]</scope>
    <source>
        <strain evidence="11">Arlian Lab</strain>
    </source>
</reference>
<dbReference type="InterPro" id="IPR017452">
    <property type="entry name" value="GPCR_Rhodpsn_7TM"/>
</dbReference>
<evidence type="ECO:0000313" key="11">
    <source>
        <dbReference type="EMBL" id="KPM02795.1"/>
    </source>
</evidence>
<feature type="domain" description="G-protein coupled receptors family 1 profile" evidence="10">
    <location>
        <begin position="1"/>
        <end position="104"/>
    </location>
</feature>
<evidence type="ECO:0000256" key="6">
    <source>
        <dbReference type="ARBA" id="ARBA00023040"/>
    </source>
</evidence>